<evidence type="ECO:0000313" key="3">
    <source>
        <dbReference type="Proteomes" id="UP000580344"/>
    </source>
</evidence>
<keyword evidence="1" id="KW-0472">Membrane</keyword>
<organism evidence="2 3">
    <name type="scientific">Empedobacter stercoris</name>
    <dbReference type="NCBI Taxonomy" id="1628248"/>
    <lineage>
        <taxon>Bacteria</taxon>
        <taxon>Pseudomonadati</taxon>
        <taxon>Bacteroidota</taxon>
        <taxon>Flavobacteriia</taxon>
        <taxon>Flavobacteriales</taxon>
        <taxon>Weeksellaceae</taxon>
        <taxon>Empedobacter</taxon>
    </lineage>
</organism>
<dbReference type="Proteomes" id="UP000580344">
    <property type="component" value="Unassembled WGS sequence"/>
</dbReference>
<keyword evidence="3" id="KW-1185">Reference proteome</keyword>
<evidence type="ECO:0000256" key="1">
    <source>
        <dbReference type="SAM" id="Phobius"/>
    </source>
</evidence>
<keyword evidence="1" id="KW-1133">Transmembrane helix</keyword>
<feature type="transmembrane region" description="Helical" evidence="1">
    <location>
        <begin position="121"/>
        <end position="139"/>
    </location>
</feature>
<dbReference type="RefSeq" id="WP_171623953.1">
    <property type="nucleotide sequence ID" value="NZ_CP053698.1"/>
</dbReference>
<sequence>MRKLNEIEIEKLFQFTKNHYVEYYDLQIELVDHLACGIEEQWNFDETISFEDALKIEFKKFGVFGFSDIVDNRKLELQKKYKKLINRAILDHLKKKEYIGLILLFALVYMLFTLIDEKITFAVVVILFYGFSIFQLIRLNREYKRKTKKLGIKLVLVETIYKNFISISAASGIFNLGIQLILHLNVNFFYLNLGAAILLPLLFLILYVSCYYLPKHSEEILKELYPEYHLIIN</sequence>
<protein>
    <submittedName>
        <fullName evidence="2">Uncharacterized protein</fullName>
    </submittedName>
</protein>
<proteinExistence type="predicted"/>
<name>A0ABX1WQ52_9FLAO</name>
<accession>A0ABX1WQ52</accession>
<gene>
    <name evidence="2" type="ORF">HMH06_12665</name>
</gene>
<evidence type="ECO:0000313" key="2">
    <source>
        <dbReference type="EMBL" id="NOJ76663.1"/>
    </source>
</evidence>
<feature type="transmembrane region" description="Helical" evidence="1">
    <location>
        <begin position="98"/>
        <end position="115"/>
    </location>
</feature>
<comment type="caution">
    <text evidence="2">The sequence shown here is derived from an EMBL/GenBank/DDBJ whole genome shotgun (WGS) entry which is preliminary data.</text>
</comment>
<feature type="transmembrane region" description="Helical" evidence="1">
    <location>
        <begin position="160"/>
        <end position="182"/>
    </location>
</feature>
<keyword evidence="1" id="KW-0812">Transmembrane</keyword>
<dbReference type="EMBL" id="JABFOQ010000046">
    <property type="protein sequence ID" value="NOJ76663.1"/>
    <property type="molecule type" value="Genomic_DNA"/>
</dbReference>
<reference evidence="2 3" key="1">
    <citation type="submission" date="2020-05" db="EMBL/GenBank/DDBJ databases">
        <title>Tigecycline resistant gene in Empedobacter stercoris.</title>
        <authorList>
            <person name="Chen Y."/>
            <person name="Cheng Y."/>
            <person name="Zhou K."/>
        </authorList>
    </citation>
    <scope>NUCLEOTIDE SEQUENCE [LARGE SCALE GENOMIC DNA]</scope>
    <source>
        <strain evidence="2 3">ES202</strain>
    </source>
</reference>
<feature type="transmembrane region" description="Helical" evidence="1">
    <location>
        <begin position="188"/>
        <end position="213"/>
    </location>
</feature>